<dbReference type="Gene3D" id="1.10.1200.120">
    <property type="entry name" value="Large-conductance mechanosensitive channel, MscL, domain 1"/>
    <property type="match status" value="1"/>
</dbReference>
<comment type="subcellular location">
    <subcellularLocation>
        <location evidence="1 10">Cell membrane</location>
        <topology evidence="1 10">Multi-pass membrane protein</topology>
    </subcellularLocation>
</comment>
<keyword evidence="6 10" id="KW-1133">Transmembrane helix</keyword>
<comment type="similarity">
    <text evidence="2 10">Belongs to the MscL family.</text>
</comment>
<dbReference type="GO" id="GO:0008381">
    <property type="term" value="F:mechanosensitive monoatomic ion channel activity"/>
    <property type="evidence" value="ECO:0007669"/>
    <property type="project" value="UniProtKB-UniRule"/>
</dbReference>
<reference evidence="11" key="1">
    <citation type="submission" date="2020-10" db="EMBL/GenBank/DDBJ databases">
        <authorList>
            <person name="Gilroy R."/>
        </authorList>
    </citation>
    <scope>NUCLEOTIDE SEQUENCE</scope>
    <source>
        <strain evidence="11">ChiGjej1B1-19959</strain>
    </source>
</reference>
<evidence type="ECO:0000313" key="11">
    <source>
        <dbReference type="EMBL" id="HIU35949.1"/>
    </source>
</evidence>
<evidence type="ECO:0000256" key="3">
    <source>
        <dbReference type="ARBA" id="ARBA00022448"/>
    </source>
</evidence>
<dbReference type="NCBIfam" id="TIGR00220">
    <property type="entry name" value="mscL"/>
    <property type="match status" value="1"/>
</dbReference>
<comment type="function">
    <text evidence="10">Channel that opens in response to stretch forces in the membrane lipid bilayer. May participate in the regulation of osmotic pressure changes within the cell.</text>
</comment>
<dbReference type="SUPFAM" id="SSF81330">
    <property type="entry name" value="Gated mechanosensitive channel"/>
    <property type="match status" value="1"/>
</dbReference>
<gene>
    <name evidence="10 11" type="primary">mscL</name>
    <name evidence="11" type="ORF">IAC53_04985</name>
</gene>
<dbReference type="PANTHER" id="PTHR30266:SF2">
    <property type="entry name" value="LARGE-CONDUCTANCE MECHANOSENSITIVE CHANNEL"/>
    <property type="match status" value="1"/>
</dbReference>
<evidence type="ECO:0000256" key="8">
    <source>
        <dbReference type="ARBA" id="ARBA00023136"/>
    </source>
</evidence>
<dbReference type="InterPro" id="IPR001185">
    <property type="entry name" value="MS_channel"/>
</dbReference>
<name>A0A9D1LDR6_9FIRM</name>
<protein>
    <recommendedName>
        <fullName evidence="10">Large-conductance mechanosensitive channel</fullName>
    </recommendedName>
</protein>
<dbReference type="Proteomes" id="UP000824071">
    <property type="component" value="Unassembled WGS sequence"/>
</dbReference>
<dbReference type="PRINTS" id="PR01264">
    <property type="entry name" value="MECHCHANNEL"/>
</dbReference>
<evidence type="ECO:0000256" key="6">
    <source>
        <dbReference type="ARBA" id="ARBA00022989"/>
    </source>
</evidence>
<dbReference type="InterPro" id="IPR037673">
    <property type="entry name" value="MSC/AndL"/>
</dbReference>
<dbReference type="InterPro" id="IPR019823">
    <property type="entry name" value="Mechanosensitive_channel_CS"/>
</dbReference>
<proteinExistence type="inferred from homology"/>
<evidence type="ECO:0000256" key="7">
    <source>
        <dbReference type="ARBA" id="ARBA00023065"/>
    </source>
</evidence>
<sequence>MAKKATDEVRKLGKKGGKFFGEFRTFIARGNVMDLAVGVIIGGAFQKIVNSLVNDIVMPLISLATGGINFNNWFLTLGEGDFATVEEAKAAGVATLNFGTFLGTALDFLIMAFVIFLFIKGINALSSKVKREKQEEAAAAPTTKVCPFCRSEIAVEATRCPHCTSELKEG</sequence>
<evidence type="ECO:0000256" key="9">
    <source>
        <dbReference type="ARBA" id="ARBA00023303"/>
    </source>
</evidence>
<keyword evidence="5 10" id="KW-0812">Transmembrane</keyword>
<dbReference type="Pfam" id="PF01741">
    <property type="entry name" value="MscL"/>
    <property type="match status" value="1"/>
</dbReference>
<evidence type="ECO:0000256" key="5">
    <source>
        <dbReference type="ARBA" id="ARBA00022692"/>
    </source>
</evidence>
<comment type="caution">
    <text evidence="11">The sequence shown here is derived from an EMBL/GenBank/DDBJ whole genome shotgun (WGS) entry which is preliminary data.</text>
</comment>
<feature type="transmembrane region" description="Helical" evidence="10">
    <location>
        <begin position="95"/>
        <end position="119"/>
    </location>
</feature>
<dbReference type="EMBL" id="DVMW01000030">
    <property type="protein sequence ID" value="HIU35949.1"/>
    <property type="molecule type" value="Genomic_DNA"/>
</dbReference>
<keyword evidence="3 10" id="KW-0813">Transport</keyword>
<dbReference type="PROSITE" id="PS01327">
    <property type="entry name" value="MSCL"/>
    <property type="match status" value="1"/>
</dbReference>
<keyword evidence="7 10" id="KW-0406">Ion transport</keyword>
<evidence type="ECO:0000256" key="10">
    <source>
        <dbReference type="HAMAP-Rule" id="MF_00115"/>
    </source>
</evidence>
<dbReference type="HAMAP" id="MF_00115">
    <property type="entry name" value="MscL"/>
    <property type="match status" value="1"/>
</dbReference>
<evidence type="ECO:0000313" key="12">
    <source>
        <dbReference type="Proteomes" id="UP000824071"/>
    </source>
</evidence>
<evidence type="ECO:0000256" key="1">
    <source>
        <dbReference type="ARBA" id="ARBA00004651"/>
    </source>
</evidence>
<keyword evidence="4 10" id="KW-1003">Cell membrane</keyword>
<evidence type="ECO:0000256" key="4">
    <source>
        <dbReference type="ARBA" id="ARBA00022475"/>
    </source>
</evidence>
<dbReference type="AlphaFoldDB" id="A0A9D1LDR6"/>
<keyword evidence="9 10" id="KW-0407">Ion channel</keyword>
<dbReference type="PANTHER" id="PTHR30266">
    <property type="entry name" value="MECHANOSENSITIVE CHANNEL MSCL"/>
    <property type="match status" value="1"/>
</dbReference>
<reference evidence="11" key="2">
    <citation type="journal article" date="2021" name="PeerJ">
        <title>Extensive microbial diversity within the chicken gut microbiome revealed by metagenomics and culture.</title>
        <authorList>
            <person name="Gilroy R."/>
            <person name="Ravi A."/>
            <person name="Getino M."/>
            <person name="Pursley I."/>
            <person name="Horton D.L."/>
            <person name="Alikhan N.F."/>
            <person name="Baker D."/>
            <person name="Gharbi K."/>
            <person name="Hall N."/>
            <person name="Watson M."/>
            <person name="Adriaenssens E.M."/>
            <person name="Foster-Nyarko E."/>
            <person name="Jarju S."/>
            <person name="Secka A."/>
            <person name="Antonio M."/>
            <person name="Oren A."/>
            <person name="Chaudhuri R.R."/>
            <person name="La Ragione R."/>
            <person name="Hildebrand F."/>
            <person name="Pallen M.J."/>
        </authorList>
    </citation>
    <scope>NUCLEOTIDE SEQUENCE</scope>
    <source>
        <strain evidence="11">ChiGjej1B1-19959</strain>
    </source>
</reference>
<dbReference type="GO" id="GO:0005886">
    <property type="term" value="C:plasma membrane"/>
    <property type="evidence" value="ECO:0007669"/>
    <property type="project" value="UniProtKB-SubCell"/>
</dbReference>
<organism evidence="11 12">
    <name type="scientific">Candidatus Fimenecus excrementigallinarum</name>
    <dbReference type="NCBI Taxonomy" id="2840816"/>
    <lineage>
        <taxon>Bacteria</taxon>
        <taxon>Bacillati</taxon>
        <taxon>Bacillota</taxon>
        <taxon>Clostridia</taxon>
        <taxon>Candidatus Fimenecus</taxon>
    </lineage>
</organism>
<feature type="transmembrane region" description="Helical" evidence="10">
    <location>
        <begin position="57"/>
        <end position="75"/>
    </location>
</feature>
<keyword evidence="8 10" id="KW-0472">Membrane</keyword>
<accession>A0A9D1LDR6</accession>
<evidence type="ECO:0000256" key="2">
    <source>
        <dbReference type="ARBA" id="ARBA00007254"/>
    </source>
</evidence>
<dbReference type="InterPro" id="IPR036019">
    <property type="entry name" value="MscL_channel"/>
</dbReference>
<comment type="subunit">
    <text evidence="10">Homopentamer.</text>
</comment>